<dbReference type="SUPFAM" id="SSF52402">
    <property type="entry name" value="Adenine nucleotide alpha hydrolases-like"/>
    <property type="match status" value="1"/>
</dbReference>
<proteinExistence type="predicted"/>
<dbReference type="EMBL" id="LRFG02000003">
    <property type="protein sequence ID" value="PCO05181.1"/>
    <property type="molecule type" value="Genomic_DNA"/>
</dbReference>
<dbReference type="Proteomes" id="UP000218427">
    <property type="component" value="Unassembled WGS sequence"/>
</dbReference>
<protein>
    <recommendedName>
        <fullName evidence="3">Asparagine synthase</fullName>
    </recommendedName>
</protein>
<reference evidence="1" key="1">
    <citation type="submission" date="2017-08" db="EMBL/GenBank/DDBJ databases">
        <title>Microbulbifer marisrubri sp. nov., a halophilic alphaproteobacterium isolated from marine sediment of the Yellow Sea, China.</title>
        <authorList>
            <person name="Zhang G."/>
            <person name="Xiong Q."/>
        </authorList>
    </citation>
    <scope>NUCLEOTIDE SEQUENCE [LARGE SCALE GENOMIC DNA]</scope>
    <source>
        <strain evidence="1">WRN-8</strain>
    </source>
</reference>
<evidence type="ECO:0008006" key="3">
    <source>
        <dbReference type="Google" id="ProtNLM"/>
    </source>
</evidence>
<dbReference type="InterPro" id="IPR014729">
    <property type="entry name" value="Rossmann-like_a/b/a_fold"/>
</dbReference>
<evidence type="ECO:0000313" key="1">
    <source>
        <dbReference type="EMBL" id="PCO05181.1"/>
    </source>
</evidence>
<gene>
    <name evidence="1" type="ORF">AWR36_010675</name>
</gene>
<evidence type="ECO:0000313" key="2">
    <source>
        <dbReference type="Proteomes" id="UP000218427"/>
    </source>
</evidence>
<keyword evidence="2" id="KW-1185">Reference proteome</keyword>
<comment type="caution">
    <text evidence="1">The sequence shown here is derived from an EMBL/GenBank/DDBJ whole genome shotgun (WGS) entry which is preliminary data.</text>
</comment>
<dbReference type="Gene3D" id="3.40.50.620">
    <property type="entry name" value="HUPs"/>
    <property type="match status" value="1"/>
</dbReference>
<organism evidence="1 2">
    <name type="scientific">Microbulbifer flavimaris</name>
    <dbReference type="NCBI Taxonomy" id="1781068"/>
    <lineage>
        <taxon>Bacteria</taxon>
        <taxon>Pseudomonadati</taxon>
        <taxon>Pseudomonadota</taxon>
        <taxon>Gammaproteobacteria</taxon>
        <taxon>Cellvibrionales</taxon>
        <taxon>Microbulbiferaceae</taxon>
        <taxon>Microbulbifer</taxon>
    </lineage>
</organism>
<sequence>MFDERGELLSLIIGWVIFRGRLLHDGDSITAGMIEHGAPDIFDELCGRFVCFSLRGEEVLVRTDPAAMMGVVYNAGQQILASSPTILSLFEEQQPDPEVRQALAGGKGEVWFPLCLTPYLGVRRLLPNHALALNSWTAKRVFPLPGGTGRHGDPCIEPEKAIARLGDILRSNIKALLDDGHRVAQLTGGRDSRIVLAASREWHQQMQFQTVVLDQYSCRLDCHIAADIAERFDLNYRQIPFIQPSREELGGWLHRVGHCVEDTVASMCTTARVHDSQSHELTGTCGEALRAPYWYSSDANLGSLSAEGLLNRMGIVTNPYTVSLAQKWLAGLPEGMSVGNVLQFAYAEIRAACWAGPTLYGHKLSLPSISPFNCGQYYREILAIPESYRGDKKVIPALLDYLWPELGEIPFNRARGIDKLRFLRQELRLSMPIPMRDKIKRLIQPLRLYRNPLRRYLT</sequence>
<name>A0ABX4HZ63_9GAMM</name>
<accession>A0ABX4HZ63</accession>